<dbReference type="RefSeq" id="WP_386833014.1">
    <property type="nucleotide sequence ID" value="NZ_JBHUNP010000001.1"/>
</dbReference>
<accession>A0ABW5QKW0</accession>
<reference evidence="3" key="1">
    <citation type="journal article" date="2019" name="Int. J. Syst. Evol. Microbiol.">
        <title>The Global Catalogue of Microorganisms (GCM) 10K type strain sequencing project: providing services to taxonomists for standard genome sequencing and annotation.</title>
        <authorList>
            <consortium name="The Broad Institute Genomics Platform"/>
            <consortium name="The Broad Institute Genome Sequencing Center for Infectious Disease"/>
            <person name="Wu L."/>
            <person name="Ma J."/>
        </authorList>
    </citation>
    <scope>NUCLEOTIDE SEQUENCE [LARGE SCALE GENOMIC DNA]</scope>
    <source>
        <strain evidence="3">CCM 7427</strain>
    </source>
</reference>
<keyword evidence="3" id="KW-1185">Reference proteome</keyword>
<proteinExistence type="predicted"/>
<dbReference type="Proteomes" id="UP001597521">
    <property type="component" value="Unassembled WGS sequence"/>
</dbReference>
<feature type="compositionally biased region" description="Basic and acidic residues" evidence="1">
    <location>
        <begin position="20"/>
        <end position="55"/>
    </location>
</feature>
<feature type="compositionally biased region" description="Polar residues" evidence="1">
    <location>
        <begin position="66"/>
        <end position="76"/>
    </location>
</feature>
<feature type="compositionally biased region" description="Basic and acidic residues" evidence="1">
    <location>
        <begin position="77"/>
        <end position="86"/>
    </location>
</feature>
<protein>
    <submittedName>
        <fullName evidence="2">Uncharacterized protein</fullName>
    </submittedName>
</protein>
<sequence length="86" mass="9926">MVQQSNHETRGTEKTTQGPRTREHQKAMFEGREKQQGVDVDPHQKSLDEARKDIEQPAGEYDLSSGDRSIQRGANQESEHHKRRDD</sequence>
<evidence type="ECO:0000256" key="1">
    <source>
        <dbReference type="SAM" id="MobiDB-lite"/>
    </source>
</evidence>
<dbReference type="EMBL" id="JBHUNP010000001">
    <property type="protein sequence ID" value="MFD2647964.1"/>
    <property type="molecule type" value="Genomic_DNA"/>
</dbReference>
<gene>
    <name evidence="2" type="ORF">ACFSX5_09190</name>
</gene>
<name>A0ABW5QKW0_9HYPH</name>
<evidence type="ECO:0000313" key="3">
    <source>
        <dbReference type="Proteomes" id="UP001597521"/>
    </source>
</evidence>
<comment type="caution">
    <text evidence="2">The sequence shown here is derived from an EMBL/GenBank/DDBJ whole genome shotgun (WGS) entry which is preliminary data.</text>
</comment>
<organism evidence="2 3">
    <name type="scientific">Devosia albogilva</name>
    <dbReference type="NCBI Taxonomy" id="429726"/>
    <lineage>
        <taxon>Bacteria</taxon>
        <taxon>Pseudomonadati</taxon>
        <taxon>Pseudomonadota</taxon>
        <taxon>Alphaproteobacteria</taxon>
        <taxon>Hyphomicrobiales</taxon>
        <taxon>Devosiaceae</taxon>
        <taxon>Devosia</taxon>
    </lineage>
</organism>
<feature type="region of interest" description="Disordered" evidence="1">
    <location>
        <begin position="1"/>
        <end position="86"/>
    </location>
</feature>
<evidence type="ECO:0000313" key="2">
    <source>
        <dbReference type="EMBL" id="MFD2647964.1"/>
    </source>
</evidence>